<reference evidence="4 5" key="1">
    <citation type="submission" date="2019-04" db="EMBL/GenBank/DDBJ databases">
        <title>Draft genome sequences of Streptomyces avermitilis ATCC 31267.</title>
        <authorList>
            <person name="Komaki H."/>
            <person name="Tamura T."/>
            <person name="Hosoyama A."/>
        </authorList>
    </citation>
    <scope>NUCLEOTIDE SEQUENCE [LARGE SCALE GENOMIC DNA]</scope>
    <source>
        <strain evidence="4 5">ATCC 31267</strain>
    </source>
</reference>
<comment type="caution">
    <text evidence="4">The sequence shown here is derived from an EMBL/GenBank/DDBJ whole genome shotgun (WGS) entry which is preliminary data.</text>
</comment>
<dbReference type="PROSITE" id="PS00606">
    <property type="entry name" value="KS3_1"/>
    <property type="match status" value="1"/>
</dbReference>
<dbReference type="Proteomes" id="UP000299211">
    <property type="component" value="Unassembled WGS sequence"/>
</dbReference>
<dbReference type="GO" id="GO:0004315">
    <property type="term" value="F:3-oxoacyl-[acyl-carrier-protein] synthase activity"/>
    <property type="evidence" value="ECO:0007669"/>
    <property type="project" value="InterPro"/>
</dbReference>
<name>A0A4D4MYD6_STRAX</name>
<dbReference type="PANTHER" id="PTHR11712">
    <property type="entry name" value="POLYKETIDE SYNTHASE-RELATED"/>
    <property type="match status" value="1"/>
</dbReference>
<gene>
    <name evidence="4" type="ORF">SAV31267_066860</name>
</gene>
<organism evidence="4 5">
    <name type="scientific">Streptomyces avermitilis</name>
    <dbReference type="NCBI Taxonomy" id="33903"/>
    <lineage>
        <taxon>Bacteria</taxon>
        <taxon>Bacillati</taxon>
        <taxon>Actinomycetota</taxon>
        <taxon>Actinomycetes</taxon>
        <taxon>Kitasatosporales</taxon>
        <taxon>Streptomycetaceae</taxon>
        <taxon>Streptomyces</taxon>
    </lineage>
</organism>
<dbReference type="GO" id="GO:0006633">
    <property type="term" value="P:fatty acid biosynthetic process"/>
    <property type="evidence" value="ECO:0007669"/>
    <property type="project" value="InterPro"/>
</dbReference>
<dbReference type="PROSITE" id="PS52004">
    <property type="entry name" value="KS3_2"/>
    <property type="match status" value="1"/>
</dbReference>
<dbReference type="InterPro" id="IPR014030">
    <property type="entry name" value="Ketoacyl_synth_N"/>
</dbReference>
<dbReference type="AlphaFoldDB" id="A0A4D4MYD6"/>
<dbReference type="InterPro" id="IPR000794">
    <property type="entry name" value="Beta-ketoacyl_synthase"/>
</dbReference>
<accession>A0A4D4MYD6</accession>
<dbReference type="Gene3D" id="3.40.47.10">
    <property type="match status" value="1"/>
</dbReference>
<dbReference type="Pfam" id="PF00109">
    <property type="entry name" value="ketoacyl-synt"/>
    <property type="match status" value="1"/>
</dbReference>
<dbReference type="InterPro" id="IPR016039">
    <property type="entry name" value="Thiolase-like"/>
</dbReference>
<feature type="domain" description="Ketosynthase family 3 (KS3)" evidence="3">
    <location>
        <begin position="2"/>
        <end position="243"/>
    </location>
</feature>
<evidence type="ECO:0000313" key="4">
    <source>
        <dbReference type="EMBL" id="GDY77201.1"/>
    </source>
</evidence>
<sequence length="243" mass="25342">MTRRVAVTGVGIVAPGGVGVPAFWDLLANGRTATRGITLFNPEGLRSRIAAECDFDPAAHGIDAAAAERADRYVQFAMVAAREAVGDAGLGPEKEDPWRIGVSLGTAVGGTTRLEHDYVAVSETGRRWDVDHRLADPHLHRAFSPSTLASEVAEQFGAHGPVQTVSTGCTSGLDAIGYAFHAVQEGRVDVCIAGASDSPISPITMACFDAIKATSPNNDDPSTRPSRSTSTATGSSWARAEPS</sequence>
<dbReference type="EMBL" id="BJHY01000001">
    <property type="protein sequence ID" value="GDY77201.1"/>
    <property type="molecule type" value="Genomic_DNA"/>
</dbReference>
<dbReference type="PANTHER" id="PTHR11712:SF336">
    <property type="entry name" value="3-OXOACYL-[ACYL-CARRIER-PROTEIN] SYNTHASE, MITOCHONDRIAL"/>
    <property type="match status" value="1"/>
</dbReference>
<keyword evidence="1" id="KW-0808">Transferase</keyword>
<dbReference type="InterPro" id="IPR018201">
    <property type="entry name" value="Ketoacyl_synth_AS"/>
</dbReference>
<proteinExistence type="predicted"/>
<evidence type="ECO:0000256" key="1">
    <source>
        <dbReference type="ARBA" id="ARBA00022679"/>
    </source>
</evidence>
<dbReference type="InterPro" id="IPR020841">
    <property type="entry name" value="PKS_Beta-ketoAc_synthase_dom"/>
</dbReference>
<protein>
    <recommendedName>
        <fullName evidence="3">Ketosynthase family 3 (KS3) domain-containing protein</fullName>
    </recommendedName>
</protein>
<dbReference type="SUPFAM" id="SSF53901">
    <property type="entry name" value="Thiolase-like"/>
    <property type="match status" value="1"/>
</dbReference>
<evidence type="ECO:0000256" key="2">
    <source>
        <dbReference type="SAM" id="MobiDB-lite"/>
    </source>
</evidence>
<feature type="compositionally biased region" description="Low complexity" evidence="2">
    <location>
        <begin position="223"/>
        <end position="243"/>
    </location>
</feature>
<evidence type="ECO:0000313" key="5">
    <source>
        <dbReference type="Proteomes" id="UP000299211"/>
    </source>
</evidence>
<feature type="region of interest" description="Disordered" evidence="2">
    <location>
        <begin position="214"/>
        <end position="243"/>
    </location>
</feature>
<evidence type="ECO:0000259" key="3">
    <source>
        <dbReference type="PROSITE" id="PS52004"/>
    </source>
</evidence>
<dbReference type="GO" id="GO:0005829">
    <property type="term" value="C:cytosol"/>
    <property type="evidence" value="ECO:0007669"/>
    <property type="project" value="TreeGrafter"/>
</dbReference>
<dbReference type="STRING" id="33903.AQJ43_00170"/>